<keyword evidence="4 5" id="KW-0539">Nucleus</keyword>
<dbReference type="EMBL" id="CVRI01000047">
    <property type="protein sequence ID" value="CRK98353.1"/>
    <property type="molecule type" value="Genomic_DNA"/>
</dbReference>
<feature type="region of interest" description="Disordered" evidence="6">
    <location>
        <begin position="537"/>
        <end position="558"/>
    </location>
</feature>
<feature type="compositionally biased region" description="Polar residues" evidence="6">
    <location>
        <begin position="1560"/>
        <end position="1573"/>
    </location>
</feature>
<keyword evidence="2" id="KW-0805">Transcription regulation</keyword>
<dbReference type="PROSITE" id="PS51477">
    <property type="entry name" value="PAH"/>
    <property type="match status" value="1"/>
</dbReference>
<evidence type="ECO:0000256" key="3">
    <source>
        <dbReference type="ARBA" id="ARBA00023163"/>
    </source>
</evidence>
<dbReference type="SUPFAM" id="SSF47762">
    <property type="entry name" value="PAH2 domain"/>
    <property type="match status" value="1"/>
</dbReference>
<feature type="compositionally biased region" description="Basic and acidic residues" evidence="6">
    <location>
        <begin position="78"/>
        <end position="88"/>
    </location>
</feature>
<evidence type="ECO:0000256" key="2">
    <source>
        <dbReference type="ARBA" id="ARBA00023015"/>
    </source>
</evidence>
<feature type="compositionally biased region" description="Acidic residues" evidence="6">
    <location>
        <begin position="538"/>
        <end position="547"/>
    </location>
</feature>
<feature type="compositionally biased region" description="Low complexity" evidence="6">
    <location>
        <begin position="2159"/>
        <end position="2171"/>
    </location>
</feature>
<dbReference type="OrthoDB" id="6257037at2759"/>
<sequence>MEESDSDTDSLQIALDDEKFSTTNKNTENFQFDGTILDRTVENTIEKCENFTPEAAKKILLKLIKNEHILALSLLKAEEEAKSEKSLESEEDDDEDDDGKSENDIPAPPKLTRLKAKQLNHQLPVPGSLKSPEPCEEVVALIQSDLPNDDDEDEEYRPCDEDGSDDDITNTTLSDIDSQPSTPGSALFYNEQGFDSPIKENEFKVPKPKELSIGEQETISRRTRSKFCLTTTSIETIESTFIPPDITTDMYDLDQENEIDNEWKEFLNEFMMPLTDADADDDKSDPEYVAAEKVPMDKEELRPVRVSKKELNQLISELLEDTGLNFDSDPSTSNKRTSFDVQTNKNKRQRTISPISTKPSSPKISSRMYSPEELHTPPKYNFTSTNVNEHASPAYENKDNNRQQEEAIEMSSFSLPANQQILQTPQRNVLPKSTSVQSSNFSPHPISLQQPQQVSTSGIVGSVQNLTQQQPQILVVNSQNQLELCSSSSLINQAFFNNGVYQLPQFQSVVVQVPTIDLLQNSLNLSTASTDENKETFETIDDGEDSPDNSQNLTDDKKKQLKVPNLRDKLLEFKYLETLPPPKEKTFDPNMRGFTYEQMQIFEQQMRFHAQFLTQHFIQVYKTPKWSHKSISLKRLLLELKNKCSNVFSQPTSKHIDNCLQTCDMWRKELDEDSERNRKYQEHLRSESDLDEKTLKQSFRGRFTYRLMEFLLNSNAIMYPMLLPKIPFRAVTLKGIKIPNSELNLFAFGLERFFEEERKKLKILHPHKVNESKINRISKCIWREYQSKDPEFPRFREEKSVNDIIEYYRRHERINPIKYYFINKRAPGYNPTIENVDINNVKAPKYLRRGLLPKTWDAYMFSYERLKVHPYHPDEEDLDQDISIIEEKEKEHFQSTSEEITQNRSVFVDESYQIEIVYDQIPKINICFATDNLKTSDNCDDISLSNNNSPSEKVSCVKLLSPIKTRQKTIEEKQTNLTSILKKVSDNLDKPSSKKKSVNFFLPHPPPEREHSSGFAERLKILQSNINTFQLTQKFFIVVESFFSNYTKKLKFLNESFPILKRFFYWTKTFDIYLKLIKISLKMSKKRQQDSILGSGLESATKYKKNVASSEEYSKKLNRKLTENRNLIMKNNRNKCTIEKDCSYSYNYLDKIKETLLENGDEELYGEFMSMLTSFDPEIESVPELYYKIERLLSPNYADLVDLFLTFLLPEHAVEIGKFFEHFVLNNMKDLLEKLNIQFAKQPSHIKKILACLDELSNESEVTIEHLKTRILPLLKGNDLLHDWFMELFEKPTESVIDEYESVYIKKSLSDSESSIDNYEEIHSNELIECENFDDLNSCGVKYKNGKLMYHGTLLPAKISFLANDARSYSSKNPSEESLCSHEIRKYVKFNDSKKSENEIEINKKESKRKGKRYKLCDPQTLHAHAIRLNPSAAQSNDKLSELAQLLVPPSSAHRTSDGSPRKPRNSKKSGTSPQKNLNKSPSSNSSQSANISPSSLSPSKALQSTKRLKNLIEDSSEEPSPKKSAVVVVKTLDKINRKASPKIDRRCDSPLTSKKSDTETIINKPETSSNKRGSGEWTRDEDRLILEEYKVGYKNKEDLINFPDKFNMIVVPNEVKCNFCSRIFCCCHCREKHELKMHQMALLENYIKSLCVLCNEQNLPLGSKYKLEDDQVAKHVADNHLPLKCNKCSEVFETFESLINIGKCCAPHTNVIEVDDQEIIEILSSDKIVEEKIPCSKTQIDVNVKELIIVEDTVQDEVNKRPIITTNNQKERYWKNDEIKTSELQVTHEYKEEVGSLARQTSTPMENKLLTKKYFTDSYSSSSIQISSINSTDSTSSGSDACSPPISTPYNHFKTPPSPKIQKSLSQGRKLPPHATPLRQVMSKSIQRAIAQHGDYRKTPFALQQRKMSFNSSSSGSEQSLSLMKFTNESSCPLDLRLSPALRRVQEEVIVEVDREVNGESENNCQANRFKFERIEMVITRGEIKSDSTTSQFKSCMSDTRRSGSMPDIHYTPKNVGQHMLKKTISFETPAVIEQTPGFLLPNNNDDGDDDVFYTPRATPQRVSQPNRSNFDDLESIEEQENKEEIKAEAPNKRTNLWNIVSSVISFGQRKSSSNSESSSNNENMWKFSFKKPEFVRNFFNTKRNDHEENPMKRRRTSSNSGTRTGSQSSPATKRQKIQSRKPIERMRKLN</sequence>
<gene>
    <name evidence="7" type="ORF">CLUMA_CG011713</name>
</gene>
<feature type="region of interest" description="Disordered" evidence="6">
    <location>
        <begin position="2057"/>
        <end position="2091"/>
    </location>
</feature>
<organism evidence="7 8">
    <name type="scientific">Clunio marinus</name>
    <dbReference type="NCBI Taxonomy" id="568069"/>
    <lineage>
        <taxon>Eukaryota</taxon>
        <taxon>Metazoa</taxon>
        <taxon>Ecdysozoa</taxon>
        <taxon>Arthropoda</taxon>
        <taxon>Hexapoda</taxon>
        <taxon>Insecta</taxon>
        <taxon>Pterygota</taxon>
        <taxon>Neoptera</taxon>
        <taxon>Endopterygota</taxon>
        <taxon>Diptera</taxon>
        <taxon>Nematocera</taxon>
        <taxon>Chironomoidea</taxon>
        <taxon>Chironomidae</taxon>
        <taxon>Clunio</taxon>
    </lineage>
</organism>
<comment type="subcellular location">
    <subcellularLocation>
        <location evidence="1 5">Nucleus</location>
    </subcellularLocation>
</comment>
<dbReference type="InterPro" id="IPR003822">
    <property type="entry name" value="PAH"/>
</dbReference>
<protein>
    <submittedName>
        <fullName evidence="7">CLUMA_CG011713, isoform A</fullName>
    </submittedName>
</protein>
<dbReference type="GO" id="GO:0005634">
    <property type="term" value="C:nucleus"/>
    <property type="evidence" value="ECO:0007669"/>
    <property type="project" value="UniProtKB-SubCell"/>
</dbReference>
<dbReference type="InterPro" id="IPR052435">
    <property type="entry name" value="YY1-Transcr_Regul"/>
</dbReference>
<dbReference type="Proteomes" id="UP000183832">
    <property type="component" value="Unassembled WGS sequence"/>
</dbReference>
<evidence type="ECO:0000313" key="8">
    <source>
        <dbReference type="Proteomes" id="UP000183832"/>
    </source>
</evidence>
<evidence type="ECO:0000256" key="6">
    <source>
        <dbReference type="SAM" id="MobiDB-lite"/>
    </source>
</evidence>
<keyword evidence="3" id="KW-0804">Transcription</keyword>
<feature type="compositionally biased region" description="Polar residues" evidence="6">
    <location>
        <begin position="328"/>
        <end position="344"/>
    </location>
</feature>
<name>A0A1J1IIS1_9DIPT</name>
<evidence type="ECO:0000313" key="7">
    <source>
        <dbReference type="EMBL" id="CRK98353.1"/>
    </source>
</evidence>
<dbReference type="InterPro" id="IPR036600">
    <property type="entry name" value="PAH_sf"/>
</dbReference>
<dbReference type="PANTHER" id="PTHR16088">
    <property type="entry name" value="YY1 ASSOCIATED PROTEIN-RELATED"/>
    <property type="match status" value="1"/>
</dbReference>
<accession>A0A1J1IIS1</accession>
<feature type="compositionally biased region" description="Acidic residues" evidence="6">
    <location>
        <begin position="147"/>
        <end position="168"/>
    </location>
</feature>
<feature type="region of interest" description="Disordered" evidence="6">
    <location>
        <begin position="1541"/>
        <end position="1578"/>
    </location>
</feature>
<feature type="compositionally biased region" description="Basic and acidic residues" evidence="6">
    <location>
        <begin position="2144"/>
        <end position="2153"/>
    </location>
</feature>
<dbReference type="GO" id="GO:0006355">
    <property type="term" value="P:regulation of DNA-templated transcription"/>
    <property type="evidence" value="ECO:0007669"/>
    <property type="project" value="InterPro"/>
</dbReference>
<feature type="region of interest" description="Disordered" evidence="6">
    <location>
        <begin position="143"/>
        <end position="186"/>
    </location>
</feature>
<feature type="region of interest" description="Disordered" evidence="6">
    <location>
        <begin position="78"/>
        <end position="109"/>
    </location>
</feature>
<feature type="region of interest" description="Disordered" evidence="6">
    <location>
        <begin position="1448"/>
        <end position="1504"/>
    </location>
</feature>
<evidence type="ECO:0000256" key="4">
    <source>
        <dbReference type="ARBA" id="ARBA00023242"/>
    </source>
</evidence>
<dbReference type="Gene3D" id="1.20.1160.11">
    <property type="entry name" value="Paired amphipathic helix"/>
    <property type="match status" value="1"/>
</dbReference>
<feature type="region of interest" description="Disordered" evidence="6">
    <location>
        <begin position="1829"/>
        <end position="1876"/>
    </location>
</feature>
<dbReference type="STRING" id="568069.A0A1J1IIS1"/>
<keyword evidence="8" id="KW-1185">Reference proteome</keyword>
<feature type="compositionally biased region" description="Polar residues" evidence="6">
    <location>
        <begin position="169"/>
        <end position="184"/>
    </location>
</feature>
<feature type="compositionally biased region" description="Basic and acidic residues" evidence="6">
    <location>
        <begin position="2183"/>
        <end position="2192"/>
    </location>
</feature>
<proteinExistence type="predicted"/>
<evidence type="ECO:0000256" key="5">
    <source>
        <dbReference type="PROSITE-ProRule" id="PRU00810"/>
    </source>
</evidence>
<dbReference type="GO" id="GO:0003712">
    <property type="term" value="F:transcription coregulator activity"/>
    <property type="evidence" value="ECO:0007669"/>
    <property type="project" value="TreeGrafter"/>
</dbReference>
<feature type="compositionally biased region" description="Low complexity" evidence="6">
    <location>
        <begin position="1473"/>
        <end position="1504"/>
    </location>
</feature>
<feature type="region of interest" description="Disordered" evidence="6">
    <location>
        <begin position="323"/>
        <end position="377"/>
    </location>
</feature>
<feature type="compositionally biased region" description="Acidic residues" evidence="6">
    <location>
        <begin position="89"/>
        <end position="99"/>
    </location>
</feature>
<evidence type="ECO:0000256" key="1">
    <source>
        <dbReference type="ARBA" id="ARBA00004123"/>
    </source>
</evidence>
<feature type="region of interest" description="Disordered" evidence="6">
    <location>
        <begin position="2143"/>
        <end position="2192"/>
    </location>
</feature>
<feature type="compositionally biased region" description="Low complexity" evidence="6">
    <location>
        <begin position="351"/>
        <end position="366"/>
    </location>
</feature>
<feature type="compositionally biased region" description="Acidic residues" evidence="6">
    <location>
        <begin position="2073"/>
        <end position="2083"/>
    </location>
</feature>
<dbReference type="PANTHER" id="PTHR16088:SF3">
    <property type="entry name" value="GON-4-LIKE PROTEIN"/>
    <property type="match status" value="1"/>
</dbReference>
<reference evidence="7 8" key="1">
    <citation type="submission" date="2015-04" db="EMBL/GenBank/DDBJ databases">
        <authorList>
            <person name="Syromyatnikov M.Y."/>
            <person name="Popov V.N."/>
        </authorList>
    </citation>
    <scope>NUCLEOTIDE SEQUENCE [LARGE SCALE GENOMIC DNA]</scope>
</reference>
<feature type="compositionally biased region" description="Basic and acidic residues" evidence="6">
    <location>
        <begin position="1541"/>
        <end position="1559"/>
    </location>
</feature>
<feature type="compositionally biased region" description="Low complexity" evidence="6">
    <location>
        <begin position="1829"/>
        <end position="1844"/>
    </location>
</feature>